<dbReference type="Proteomes" id="UP000885826">
    <property type="component" value="Unassembled WGS sequence"/>
</dbReference>
<evidence type="ECO:0008006" key="4">
    <source>
        <dbReference type="Google" id="ProtNLM"/>
    </source>
</evidence>
<evidence type="ECO:0000313" key="2">
    <source>
        <dbReference type="EMBL" id="HEC78466.1"/>
    </source>
</evidence>
<dbReference type="EMBL" id="DRIG01000055">
    <property type="protein sequence ID" value="HEC78466.1"/>
    <property type="molecule type" value="Genomic_DNA"/>
</dbReference>
<gene>
    <name evidence="2" type="ORF">ENI34_04900</name>
</gene>
<dbReference type="SUPFAM" id="SSF69322">
    <property type="entry name" value="Tricorn protease domain 2"/>
    <property type="match status" value="1"/>
</dbReference>
<evidence type="ECO:0000313" key="3">
    <source>
        <dbReference type="Proteomes" id="UP000885826"/>
    </source>
</evidence>
<dbReference type="InterPro" id="IPR015943">
    <property type="entry name" value="WD40/YVTN_repeat-like_dom_sf"/>
</dbReference>
<feature type="chain" id="PRO_5039196234" description="T9SS type A sorting domain-containing protein" evidence="1">
    <location>
        <begin position="25"/>
        <end position="499"/>
    </location>
</feature>
<evidence type="ECO:0000256" key="1">
    <source>
        <dbReference type="SAM" id="SignalP"/>
    </source>
</evidence>
<dbReference type="Gene3D" id="2.130.10.10">
    <property type="entry name" value="YVTN repeat-like/Quinoprotein amine dehydrogenase"/>
    <property type="match status" value="1"/>
</dbReference>
<protein>
    <recommendedName>
        <fullName evidence="4">T9SS type A sorting domain-containing protein</fullName>
    </recommendedName>
</protein>
<keyword evidence="1" id="KW-0732">Signal</keyword>
<accession>A0A9C9EME4</accession>
<reference evidence="2" key="1">
    <citation type="journal article" date="2020" name="mSystems">
        <title>Genome- and Community-Level Interaction Insights into Carbon Utilization and Element Cycling Functions of Hydrothermarchaeota in Hydrothermal Sediment.</title>
        <authorList>
            <person name="Zhou Z."/>
            <person name="Liu Y."/>
            <person name="Xu W."/>
            <person name="Pan J."/>
            <person name="Luo Z.H."/>
            <person name="Li M."/>
        </authorList>
    </citation>
    <scope>NUCLEOTIDE SEQUENCE</scope>
    <source>
        <strain evidence="2">HyVt-388</strain>
    </source>
</reference>
<sequence>MKKRLCVLTGLLTIIFGIPGAALAATRSDAVRIQDTETGPYLVQYEGLPVLQKQHITNDASVVWSRYLTDAIFQTTSNTSNGYVFAGTYLNPPKEAGLYALTGNGVPEWTYNGEKFFTDTGDAGFTLVAADNDTLGLNITKWTGPDSIPDWTASFPLYVMSSYGPIAVSDDGSTIAVIAAPSGTDAHLLLFDADSSTPLIDYVATGLGFPRYVKISADGRYTAFIALSTLVVFDRDSLSVRDQISMQFTNSALDISGDGSLIAWGWPLLHIQEWIDTAYQDIWTWSPGGGYYVNRIAISNDGSTIVSCWYTTAHNSIKVVVHNVGSSAPLWTYDYPVSNGVYQESAADVDITDDGAYFIIGSWGDAANLNPEVHIFQRDTIPHVYYSVDMPGSMFSVDISNDGAYATACGKHIHANVTGRGGDIVQIKTDIVGTQETDKRNFNPRAKTTVFAGPIRLPQDKTYKIFDITGREVKTLNPTPGVYFIEINKKVKQKVIKVR</sequence>
<organism evidence="2 3">
    <name type="scientific">candidate division WOR-3 bacterium</name>
    <dbReference type="NCBI Taxonomy" id="2052148"/>
    <lineage>
        <taxon>Bacteria</taxon>
        <taxon>Bacteria division WOR-3</taxon>
    </lineage>
</organism>
<name>A0A9C9EME4_UNCW3</name>
<proteinExistence type="predicted"/>
<comment type="caution">
    <text evidence="2">The sequence shown here is derived from an EMBL/GenBank/DDBJ whole genome shotgun (WGS) entry which is preliminary data.</text>
</comment>
<dbReference type="AlphaFoldDB" id="A0A9C9EME4"/>
<feature type="signal peptide" evidence="1">
    <location>
        <begin position="1"/>
        <end position="24"/>
    </location>
</feature>